<comment type="caution">
    <text evidence="4">The sequence shown here is derived from an EMBL/GenBank/DDBJ whole genome shotgun (WGS) entry which is preliminary data.</text>
</comment>
<keyword evidence="1" id="KW-0808">Transferase</keyword>
<dbReference type="Pfam" id="PF07804">
    <property type="entry name" value="HipA_C"/>
    <property type="match status" value="1"/>
</dbReference>
<keyword evidence="2" id="KW-0418">Kinase</keyword>
<keyword evidence="5" id="KW-1185">Reference proteome</keyword>
<sequence>METVCGLTGIDFDRQDLFSYEQLYRMTLALTNDKEQVEQLFRRMVFNVIGLNNGDHIKNISFIHK</sequence>
<protein>
    <submittedName>
        <fullName evidence="4">HipA domain-containing protein</fullName>
    </submittedName>
</protein>
<dbReference type="InterPro" id="IPR012893">
    <property type="entry name" value="HipA-like_C"/>
</dbReference>
<proteinExistence type="predicted"/>
<evidence type="ECO:0000259" key="3">
    <source>
        <dbReference type="Pfam" id="PF07804"/>
    </source>
</evidence>
<evidence type="ECO:0000256" key="1">
    <source>
        <dbReference type="ARBA" id="ARBA00022679"/>
    </source>
</evidence>
<accession>A0ABS1YW81</accession>
<gene>
    <name evidence="4" type="ORF">JNB19_05870</name>
</gene>
<reference evidence="4 5" key="1">
    <citation type="submission" date="2021-01" db="EMBL/GenBank/DDBJ databases">
        <title>Evidence that Capnocytophaga endodontalis is a later homotypic synonym for Capnocytophaga genospecies AHN8471, and request for opinion on proposed recognition of strain AHN8471 as type strain of the species.</title>
        <authorList>
            <person name="Nicholson A.C."/>
            <person name="Hopper C.L."/>
            <person name="Gulvik C.A."/>
            <person name="Mcquiston J.R."/>
            <person name="Lau E.F."/>
        </authorList>
    </citation>
    <scope>NUCLEOTIDE SEQUENCE [LARGE SCALE GENOMIC DNA]</scope>
    <source>
        <strain evidence="4 5">AHN9576</strain>
    </source>
</reference>
<dbReference type="Proteomes" id="UP000603506">
    <property type="component" value="Unassembled WGS sequence"/>
</dbReference>
<dbReference type="EMBL" id="JAEUAH010000006">
    <property type="protein sequence ID" value="MBM0650283.1"/>
    <property type="molecule type" value="Genomic_DNA"/>
</dbReference>
<feature type="domain" description="HipA-like C-terminal" evidence="3">
    <location>
        <begin position="1"/>
        <end position="64"/>
    </location>
</feature>
<name>A0ABS1YW81_9FLAO</name>
<evidence type="ECO:0000256" key="2">
    <source>
        <dbReference type="ARBA" id="ARBA00022777"/>
    </source>
</evidence>
<evidence type="ECO:0000313" key="5">
    <source>
        <dbReference type="Proteomes" id="UP000603506"/>
    </source>
</evidence>
<evidence type="ECO:0000313" key="4">
    <source>
        <dbReference type="EMBL" id="MBM0650283.1"/>
    </source>
</evidence>
<organism evidence="4 5">
    <name type="scientific">Capnocytophaga genosp. AHN8471</name>
    <dbReference type="NCBI Taxonomy" id="327574"/>
    <lineage>
        <taxon>Bacteria</taxon>
        <taxon>Pseudomonadati</taxon>
        <taxon>Bacteroidota</taxon>
        <taxon>Flavobacteriia</taxon>
        <taxon>Flavobacteriales</taxon>
        <taxon>Flavobacteriaceae</taxon>
        <taxon>Capnocytophaga</taxon>
    </lineage>
</organism>